<feature type="domain" description="SET" evidence="1">
    <location>
        <begin position="49"/>
        <end position="107"/>
    </location>
</feature>
<accession>A0AAD7MGN6</accession>
<dbReference type="EMBL" id="JARJLG010000329">
    <property type="protein sequence ID" value="KAJ7716676.1"/>
    <property type="molecule type" value="Genomic_DNA"/>
</dbReference>
<proteinExistence type="predicted"/>
<sequence length="291" mass="32312">MLPLVHMSGCNQFEIHAETLLVELAEVLSSDVPAAGTHSKLSEMFAHSKWILTRPVRLMNHHCDANCVVSDSWVIISELLDDASPSAITVYTNRDIKLDEELPVKYGDNFSGRLVKSGVGLLRLGLGVSVAHRQSKWPPKKIITTAFAAKFECHLAVALPARLEFLWYGVWVFLCESLLSCHLVSGTRNITNIVVPQFGLCGIPDLRGKIPDIVVTIVIVDKSTGLTEEIIELIIENKKKVEDPAYLPEIFPCVFSQIAAQIRNAFRKHPVISVLCRTGNSREGFHAMKVY</sequence>
<dbReference type="SUPFAM" id="SSF82199">
    <property type="entry name" value="SET domain"/>
    <property type="match status" value="1"/>
</dbReference>
<evidence type="ECO:0000259" key="1">
    <source>
        <dbReference type="Pfam" id="PF00856"/>
    </source>
</evidence>
<dbReference type="Proteomes" id="UP001215280">
    <property type="component" value="Unassembled WGS sequence"/>
</dbReference>
<keyword evidence="3" id="KW-1185">Reference proteome</keyword>
<dbReference type="AlphaFoldDB" id="A0AAD7MGN6"/>
<protein>
    <recommendedName>
        <fullName evidence="1">SET domain-containing protein</fullName>
    </recommendedName>
</protein>
<dbReference type="InterPro" id="IPR046341">
    <property type="entry name" value="SET_dom_sf"/>
</dbReference>
<comment type="caution">
    <text evidence="2">The sequence shown here is derived from an EMBL/GenBank/DDBJ whole genome shotgun (WGS) entry which is preliminary data.</text>
</comment>
<dbReference type="InterPro" id="IPR001214">
    <property type="entry name" value="SET_dom"/>
</dbReference>
<name>A0AAD7MGN6_9AGAR</name>
<organism evidence="2 3">
    <name type="scientific">Mycena maculata</name>
    <dbReference type="NCBI Taxonomy" id="230809"/>
    <lineage>
        <taxon>Eukaryota</taxon>
        <taxon>Fungi</taxon>
        <taxon>Dikarya</taxon>
        <taxon>Basidiomycota</taxon>
        <taxon>Agaricomycotina</taxon>
        <taxon>Agaricomycetes</taxon>
        <taxon>Agaricomycetidae</taxon>
        <taxon>Agaricales</taxon>
        <taxon>Marasmiineae</taxon>
        <taxon>Mycenaceae</taxon>
        <taxon>Mycena</taxon>
    </lineage>
</organism>
<dbReference type="Gene3D" id="2.170.270.10">
    <property type="entry name" value="SET domain"/>
    <property type="match status" value="1"/>
</dbReference>
<evidence type="ECO:0000313" key="3">
    <source>
        <dbReference type="Proteomes" id="UP001215280"/>
    </source>
</evidence>
<evidence type="ECO:0000313" key="2">
    <source>
        <dbReference type="EMBL" id="KAJ7716676.1"/>
    </source>
</evidence>
<gene>
    <name evidence="2" type="ORF">DFH07DRAFT_973850</name>
</gene>
<dbReference type="Pfam" id="PF00856">
    <property type="entry name" value="SET"/>
    <property type="match status" value="1"/>
</dbReference>
<reference evidence="2" key="1">
    <citation type="submission" date="2023-03" db="EMBL/GenBank/DDBJ databases">
        <title>Massive genome expansion in bonnet fungi (Mycena s.s.) driven by repeated elements and novel gene families across ecological guilds.</title>
        <authorList>
            <consortium name="Lawrence Berkeley National Laboratory"/>
            <person name="Harder C.B."/>
            <person name="Miyauchi S."/>
            <person name="Viragh M."/>
            <person name="Kuo A."/>
            <person name="Thoen E."/>
            <person name="Andreopoulos B."/>
            <person name="Lu D."/>
            <person name="Skrede I."/>
            <person name="Drula E."/>
            <person name="Henrissat B."/>
            <person name="Morin E."/>
            <person name="Kohler A."/>
            <person name="Barry K."/>
            <person name="LaButti K."/>
            <person name="Morin E."/>
            <person name="Salamov A."/>
            <person name="Lipzen A."/>
            <person name="Mereny Z."/>
            <person name="Hegedus B."/>
            <person name="Baldrian P."/>
            <person name="Stursova M."/>
            <person name="Weitz H."/>
            <person name="Taylor A."/>
            <person name="Grigoriev I.V."/>
            <person name="Nagy L.G."/>
            <person name="Martin F."/>
            <person name="Kauserud H."/>
        </authorList>
    </citation>
    <scope>NUCLEOTIDE SEQUENCE</scope>
    <source>
        <strain evidence="2">CBHHK188m</strain>
    </source>
</reference>